<comment type="catalytic activity">
    <reaction evidence="4">
        <text>L-glutaminyl-[peptide chain release factor] + S-adenosyl-L-methionine = N(5)-methyl-L-glutaminyl-[peptide chain release factor] + S-adenosyl-L-homocysteine + H(+)</text>
        <dbReference type="Rhea" id="RHEA:42896"/>
        <dbReference type="Rhea" id="RHEA-COMP:10271"/>
        <dbReference type="Rhea" id="RHEA-COMP:10272"/>
        <dbReference type="ChEBI" id="CHEBI:15378"/>
        <dbReference type="ChEBI" id="CHEBI:30011"/>
        <dbReference type="ChEBI" id="CHEBI:57856"/>
        <dbReference type="ChEBI" id="CHEBI:59789"/>
        <dbReference type="ChEBI" id="CHEBI:61891"/>
        <dbReference type="EC" id="2.1.1.297"/>
    </reaction>
</comment>
<dbReference type="PANTHER" id="PTHR18895">
    <property type="entry name" value="HEMK METHYLTRANSFERASE"/>
    <property type="match status" value="1"/>
</dbReference>
<dbReference type="InterPro" id="IPR029063">
    <property type="entry name" value="SAM-dependent_MTases_sf"/>
</dbReference>
<protein>
    <recommendedName>
        <fullName evidence="4">Release factor glutamine methyltransferase</fullName>
        <shortName evidence="4">RF MTase</shortName>
        <ecNumber evidence="4">2.1.1.297</ecNumber>
    </recommendedName>
    <alternativeName>
        <fullName evidence="4">N5-glutamine methyltransferase PrmC</fullName>
    </alternativeName>
    <alternativeName>
        <fullName evidence="4">Protein-(glutamine-N5) MTase PrmC</fullName>
    </alternativeName>
    <alternativeName>
        <fullName evidence="4">Protein-glutamine N-methyltransferase PrmC</fullName>
    </alternativeName>
</protein>
<organism evidence="6 7">
    <name type="scientific">Alistipes communis</name>
    <dbReference type="NCBI Taxonomy" id="2585118"/>
    <lineage>
        <taxon>Bacteria</taxon>
        <taxon>Pseudomonadati</taxon>
        <taxon>Bacteroidota</taxon>
        <taxon>Bacteroidia</taxon>
        <taxon>Bacteroidales</taxon>
        <taxon>Rikenellaceae</taxon>
        <taxon>Alistipes</taxon>
    </lineage>
</organism>
<comment type="function">
    <text evidence="4">Methylates the class 1 translation termination release factors RF1/PrfA and RF2/PrfB on the glutamine residue of the universally conserved GGQ motif.</text>
</comment>
<dbReference type="InterPro" id="IPR002052">
    <property type="entry name" value="DNA_methylase_N6_adenine_CS"/>
</dbReference>
<comment type="caution">
    <text evidence="4">Lacks conserved residue(s) required for the propagation of feature annotation.</text>
</comment>
<dbReference type="NCBIfam" id="TIGR00536">
    <property type="entry name" value="hemK_fam"/>
    <property type="match status" value="1"/>
</dbReference>
<feature type="binding site" evidence="4">
    <location>
        <position position="140"/>
    </location>
    <ligand>
        <name>S-adenosyl-L-methionine</name>
        <dbReference type="ChEBI" id="CHEBI:59789"/>
    </ligand>
</feature>
<dbReference type="PROSITE" id="PS00092">
    <property type="entry name" value="N6_MTASE"/>
    <property type="match status" value="1"/>
</dbReference>
<keyword evidence="7" id="KW-1185">Reference proteome</keyword>
<dbReference type="GO" id="GO:0102559">
    <property type="term" value="F:peptide chain release factor N(5)-glutamine methyltransferase activity"/>
    <property type="evidence" value="ECO:0007669"/>
    <property type="project" value="UniProtKB-EC"/>
</dbReference>
<dbReference type="AlphaFoldDB" id="A0A4Y1WQJ1"/>
<dbReference type="RefSeq" id="WP_141411951.1">
    <property type="nucleotide sequence ID" value="NZ_AP019735.1"/>
</dbReference>
<dbReference type="NCBIfam" id="TIGR03534">
    <property type="entry name" value="RF_mod_PrmC"/>
    <property type="match status" value="1"/>
</dbReference>
<keyword evidence="1 4" id="KW-0489">Methyltransferase</keyword>
<keyword evidence="3 4" id="KW-0949">S-adenosyl-L-methionine</keyword>
<proteinExistence type="inferred from homology"/>
<dbReference type="EMBL" id="AP019735">
    <property type="protein sequence ID" value="BBL02955.1"/>
    <property type="molecule type" value="Genomic_DNA"/>
</dbReference>
<accession>A0A4Y1WQJ1</accession>
<feature type="binding site" evidence="4">
    <location>
        <begin position="185"/>
        <end position="188"/>
    </location>
    <ligand>
        <name>substrate</name>
    </ligand>
</feature>
<name>A0A4Y1WQJ1_9BACT</name>
<feature type="binding site" evidence="4">
    <location>
        <position position="185"/>
    </location>
    <ligand>
        <name>S-adenosyl-L-methionine</name>
        <dbReference type="ChEBI" id="CHEBI:59789"/>
    </ligand>
</feature>
<dbReference type="PANTHER" id="PTHR18895:SF74">
    <property type="entry name" value="MTRF1L RELEASE FACTOR GLUTAMINE METHYLTRANSFERASE"/>
    <property type="match status" value="1"/>
</dbReference>
<dbReference type="EC" id="2.1.1.297" evidence="4"/>
<dbReference type="Gene3D" id="1.10.8.10">
    <property type="entry name" value="DNA helicase RuvA subunit, C-terminal domain"/>
    <property type="match status" value="1"/>
</dbReference>
<dbReference type="GO" id="GO:0032259">
    <property type="term" value="P:methylation"/>
    <property type="evidence" value="ECO:0007669"/>
    <property type="project" value="UniProtKB-KW"/>
</dbReference>
<comment type="similarity">
    <text evidence="4">Belongs to the protein N5-glutamine methyltransferase family. PrmC subfamily.</text>
</comment>
<dbReference type="SUPFAM" id="SSF53335">
    <property type="entry name" value="S-adenosyl-L-methionine-dependent methyltransferases"/>
    <property type="match status" value="1"/>
</dbReference>
<sequence>MPTRREVIDRIRRAIAPLYEPREAEQIARRFTFERCGITLTQYVVAPEAQADIPDLEESVRQLAAGRPVQYVLAHTEFCGMTFEVGEGVLIPRPETEELVAAAAARAVAGAAALDVGTGSGCIAVSLARLIPDARVTAVDLSPQALAVARRNAVRLGAEVRFVQADALAGLHELPDAAFDLIVSNPPYVPQSDRAAMHVNVRDYEPPEALFVPDDDPLRFYRAIGRAARRLLRPDGRLWFEIYEQLADETARLLANEGFGDIAVRRDINDKPRILCCTARK</sequence>
<feature type="domain" description="Methyltransferase" evidence="5">
    <location>
        <begin position="114"/>
        <end position="197"/>
    </location>
</feature>
<dbReference type="InterPro" id="IPR004556">
    <property type="entry name" value="HemK-like"/>
</dbReference>
<evidence type="ECO:0000256" key="1">
    <source>
        <dbReference type="ARBA" id="ARBA00022603"/>
    </source>
</evidence>
<dbReference type="Gene3D" id="3.40.50.150">
    <property type="entry name" value="Vaccinia Virus protein VP39"/>
    <property type="match status" value="1"/>
</dbReference>
<feature type="binding site" evidence="4">
    <location>
        <begin position="117"/>
        <end position="121"/>
    </location>
    <ligand>
        <name>S-adenosyl-L-methionine</name>
        <dbReference type="ChEBI" id="CHEBI:59789"/>
    </ligand>
</feature>
<keyword evidence="2 4" id="KW-0808">Transferase</keyword>
<dbReference type="OrthoDB" id="9800643at2"/>
<reference evidence="7" key="1">
    <citation type="submission" date="2019-06" db="EMBL/GenBank/DDBJ databases">
        <title>Alistipes onderdonkii subsp. vulgaris subsp. nov., Alistipes dispar sp. nov. and Alistipes communis sp. nov., isolated from human faeces, and creation of Alistipes onderdonkii subsp. onderdonkii subsp. nov.</title>
        <authorList>
            <person name="Sakamoto M."/>
            <person name="Ikeyama N."/>
            <person name="Ogata Y."/>
            <person name="Suda W."/>
            <person name="Iino T."/>
            <person name="Hattori M."/>
            <person name="Ohkuma M."/>
        </authorList>
    </citation>
    <scope>NUCLEOTIDE SEQUENCE [LARGE SCALE GENOMIC DNA]</scope>
    <source>
        <strain evidence="7">5CBH24</strain>
    </source>
</reference>
<dbReference type="InterPro" id="IPR019874">
    <property type="entry name" value="RF_methyltr_PrmC"/>
</dbReference>
<dbReference type="Proteomes" id="UP000318946">
    <property type="component" value="Chromosome"/>
</dbReference>
<dbReference type="CDD" id="cd02440">
    <property type="entry name" value="AdoMet_MTases"/>
    <property type="match status" value="1"/>
</dbReference>
<evidence type="ECO:0000259" key="5">
    <source>
        <dbReference type="Pfam" id="PF13649"/>
    </source>
</evidence>
<evidence type="ECO:0000313" key="6">
    <source>
        <dbReference type="EMBL" id="BBL02955.1"/>
    </source>
</evidence>
<evidence type="ECO:0000313" key="7">
    <source>
        <dbReference type="Proteomes" id="UP000318946"/>
    </source>
</evidence>
<dbReference type="InterPro" id="IPR041698">
    <property type="entry name" value="Methyltransf_25"/>
</dbReference>
<gene>
    <name evidence="4 6" type="primary">prmC</name>
    <name evidence="6" type="ORF">A5CBH24_02680</name>
</gene>
<evidence type="ECO:0000256" key="2">
    <source>
        <dbReference type="ARBA" id="ARBA00022679"/>
    </source>
</evidence>
<dbReference type="KEGG" id="acou:A5CBH24_02680"/>
<dbReference type="HAMAP" id="MF_02126">
    <property type="entry name" value="RF_methyltr_PrmC"/>
    <property type="match status" value="1"/>
</dbReference>
<evidence type="ECO:0000256" key="3">
    <source>
        <dbReference type="ARBA" id="ARBA00022691"/>
    </source>
</evidence>
<dbReference type="GeneID" id="78340991"/>
<dbReference type="GO" id="GO:0003676">
    <property type="term" value="F:nucleic acid binding"/>
    <property type="evidence" value="ECO:0007669"/>
    <property type="project" value="InterPro"/>
</dbReference>
<dbReference type="Pfam" id="PF13649">
    <property type="entry name" value="Methyltransf_25"/>
    <property type="match status" value="1"/>
</dbReference>
<evidence type="ECO:0000256" key="4">
    <source>
        <dbReference type="HAMAP-Rule" id="MF_02126"/>
    </source>
</evidence>
<dbReference type="InterPro" id="IPR050320">
    <property type="entry name" value="N5-glutamine_MTase"/>
</dbReference>